<keyword evidence="2" id="KW-1185">Reference proteome</keyword>
<name>A0A834M363_RHYFE</name>
<protein>
    <submittedName>
        <fullName evidence="1">Uncharacterized protein</fullName>
    </submittedName>
</protein>
<feature type="non-terminal residue" evidence="1">
    <location>
        <position position="1"/>
    </location>
</feature>
<feature type="non-terminal residue" evidence="1">
    <location>
        <position position="34"/>
    </location>
</feature>
<evidence type="ECO:0000313" key="2">
    <source>
        <dbReference type="Proteomes" id="UP000625711"/>
    </source>
</evidence>
<evidence type="ECO:0000313" key="1">
    <source>
        <dbReference type="EMBL" id="KAF7263414.1"/>
    </source>
</evidence>
<organism evidence="1 2">
    <name type="scientific">Rhynchophorus ferrugineus</name>
    <name type="common">Red palm weevil</name>
    <name type="synonym">Curculio ferrugineus</name>
    <dbReference type="NCBI Taxonomy" id="354439"/>
    <lineage>
        <taxon>Eukaryota</taxon>
        <taxon>Metazoa</taxon>
        <taxon>Ecdysozoa</taxon>
        <taxon>Arthropoda</taxon>
        <taxon>Hexapoda</taxon>
        <taxon>Insecta</taxon>
        <taxon>Pterygota</taxon>
        <taxon>Neoptera</taxon>
        <taxon>Endopterygota</taxon>
        <taxon>Coleoptera</taxon>
        <taxon>Polyphaga</taxon>
        <taxon>Cucujiformia</taxon>
        <taxon>Curculionidae</taxon>
        <taxon>Dryophthorinae</taxon>
        <taxon>Rhynchophorus</taxon>
    </lineage>
</organism>
<dbReference type="EMBL" id="JAACXV010021639">
    <property type="protein sequence ID" value="KAF7263414.1"/>
    <property type="molecule type" value="Genomic_DNA"/>
</dbReference>
<proteinExistence type="predicted"/>
<dbReference type="Proteomes" id="UP000625711">
    <property type="component" value="Unassembled WGS sequence"/>
</dbReference>
<reference evidence="1" key="1">
    <citation type="submission" date="2020-08" db="EMBL/GenBank/DDBJ databases">
        <title>Genome sequencing and assembly of the red palm weevil Rhynchophorus ferrugineus.</title>
        <authorList>
            <person name="Dias G.B."/>
            <person name="Bergman C.M."/>
            <person name="Manee M."/>
        </authorList>
    </citation>
    <scope>NUCLEOTIDE SEQUENCE</scope>
    <source>
        <strain evidence="1">AA-2017</strain>
        <tissue evidence="1">Whole larva</tissue>
    </source>
</reference>
<gene>
    <name evidence="1" type="ORF">GWI33_002386</name>
</gene>
<accession>A0A834M363</accession>
<sequence length="34" mass="3843">PVPLNITEEDSMDPQENELIITPDGERTLQAFET</sequence>
<dbReference type="AlphaFoldDB" id="A0A834M363"/>
<comment type="caution">
    <text evidence="1">The sequence shown here is derived from an EMBL/GenBank/DDBJ whole genome shotgun (WGS) entry which is preliminary data.</text>
</comment>